<evidence type="ECO:0000256" key="1">
    <source>
        <dbReference type="ARBA" id="ARBA00004123"/>
    </source>
</evidence>
<accession>R1ERJ1</accession>
<protein>
    <submittedName>
        <fullName evidence="3">Putative arginine metabolism regulation protein ii protein</fullName>
    </submittedName>
</protein>
<dbReference type="PANTHER" id="PTHR37534:SF46">
    <property type="entry name" value="ZN(II)2CYS6 TRANSCRIPTION FACTOR (EUROFUNG)"/>
    <property type="match status" value="1"/>
</dbReference>
<dbReference type="eggNOG" id="ENOG502QQBG">
    <property type="taxonomic scope" value="Eukaryota"/>
</dbReference>
<proteinExistence type="predicted"/>
<dbReference type="STRING" id="1287680.R1ERJ1"/>
<evidence type="ECO:0000313" key="4">
    <source>
        <dbReference type="Proteomes" id="UP000013521"/>
    </source>
</evidence>
<dbReference type="HOGENOM" id="CLU_1160974_0_0_1"/>
<dbReference type="EMBL" id="KB915987">
    <property type="protein sequence ID" value="EOD50408.1"/>
    <property type="molecule type" value="Genomic_DNA"/>
</dbReference>
<evidence type="ECO:0000256" key="2">
    <source>
        <dbReference type="ARBA" id="ARBA00023242"/>
    </source>
</evidence>
<reference evidence="4" key="1">
    <citation type="journal article" date="2013" name="Genome Announc.">
        <title>Draft genome sequence of Neofusicoccum parvum isolate UCR-NP2, a fungal vascular pathogen associated with grapevine cankers.</title>
        <authorList>
            <person name="Blanco-Ulate B."/>
            <person name="Rolshausen P."/>
            <person name="Cantu D."/>
        </authorList>
    </citation>
    <scope>NUCLEOTIDE SEQUENCE [LARGE SCALE GENOMIC DNA]</scope>
    <source>
        <strain evidence="4">UCR-NP2</strain>
    </source>
</reference>
<dbReference type="InterPro" id="IPR021858">
    <property type="entry name" value="Fun_TF"/>
</dbReference>
<dbReference type="Pfam" id="PF11951">
    <property type="entry name" value="Fungal_trans_2"/>
    <property type="match status" value="1"/>
</dbReference>
<dbReference type="AlphaFoldDB" id="R1ERJ1"/>
<comment type="subcellular location">
    <subcellularLocation>
        <location evidence="1">Nucleus</location>
    </subcellularLocation>
</comment>
<dbReference type="OrthoDB" id="3477330at2759"/>
<name>R1ERJ1_BOTPV</name>
<dbReference type="KEGG" id="npa:UCRNP2_2816"/>
<gene>
    <name evidence="3" type="ORF">UCRNP2_2816</name>
</gene>
<sequence>MDSGLTIDQGLFFRPAFLTIQVKHLLDHYSKNVLRIFSILDNKNTPWSSFHLPRALQCCSELEVVGRSTPARSALLHAILSVSAYNLQCRHASQNQEAVARKWAEIGSKYRMQALDFLKTSVGDPLVATTNSEYKELLAAMLSMVTIDVVSGDTRTCGIHLNGCESLIRARKRAVVKISSKTKALHRIFFYLRVMQDATELTCNAFQSSDHERGEHGRAGPDDFETYLDPWRKRYWIGQ</sequence>
<dbReference type="PANTHER" id="PTHR37534">
    <property type="entry name" value="TRANSCRIPTIONAL ACTIVATOR PROTEIN UGA3"/>
    <property type="match status" value="1"/>
</dbReference>
<keyword evidence="2" id="KW-0539">Nucleus</keyword>
<organism evidence="3 4">
    <name type="scientific">Botryosphaeria parva (strain UCR-NP2)</name>
    <name type="common">Grapevine canker fungus</name>
    <name type="synonym">Neofusicoccum parvum</name>
    <dbReference type="NCBI Taxonomy" id="1287680"/>
    <lineage>
        <taxon>Eukaryota</taxon>
        <taxon>Fungi</taxon>
        <taxon>Dikarya</taxon>
        <taxon>Ascomycota</taxon>
        <taxon>Pezizomycotina</taxon>
        <taxon>Dothideomycetes</taxon>
        <taxon>Dothideomycetes incertae sedis</taxon>
        <taxon>Botryosphaeriales</taxon>
        <taxon>Botryosphaeriaceae</taxon>
        <taxon>Neofusicoccum</taxon>
    </lineage>
</organism>
<dbReference type="Proteomes" id="UP000013521">
    <property type="component" value="Unassembled WGS sequence"/>
</dbReference>
<evidence type="ECO:0000313" key="3">
    <source>
        <dbReference type="EMBL" id="EOD50408.1"/>
    </source>
</evidence>
<dbReference type="GO" id="GO:0005634">
    <property type="term" value="C:nucleus"/>
    <property type="evidence" value="ECO:0007669"/>
    <property type="project" value="UniProtKB-SubCell"/>
</dbReference>